<dbReference type="Pfam" id="PF00583">
    <property type="entry name" value="Acetyltransf_1"/>
    <property type="match status" value="1"/>
</dbReference>
<reference evidence="2 3" key="1">
    <citation type="submission" date="2015-01" db="EMBL/GenBank/DDBJ databases">
        <title>Comparative genomics of the lactic acid bacteria isolated from the honey bee gut.</title>
        <authorList>
            <person name="Ellegaard K.M."/>
            <person name="Tamarit D."/>
            <person name="Javelind E."/>
            <person name="Olofsson T."/>
            <person name="Andersson S.G."/>
            <person name="Vasquez A."/>
        </authorList>
    </citation>
    <scope>NUCLEOTIDE SEQUENCE [LARGE SCALE GENOMIC DNA]</scope>
    <source>
        <strain evidence="2 3">Bin4</strain>
    </source>
</reference>
<dbReference type="PROSITE" id="PS51186">
    <property type="entry name" value="GNAT"/>
    <property type="match status" value="1"/>
</dbReference>
<dbReference type="RefSeq" id="WP_046317887.1">
    <property type="nucleotide sequence ID" value="NZ_JBHSZT010000003.1"/>
</dbReference>
<feature type="domain" description="N-acetyltransferase" evidence="1">
    <location>
        <begin position="4"/>
        <end position="172"/>
    </location>
</feature>
<organism evidence="2 3">
    <name type="scientific">Bombilactobacillus mellifer</name>
    <dbReference type="NCBI Taxonomy" id="1218492"/>
    <lineage>
        <taxon>Bacteria</taxon>
        <taxon>Bacillati</taxon>
        <taxon>Bacillota</taxon>
        <taxon>Bacilli</taxon>
        <taxon>Lactobacillales</taxon>
        <taxon>Lactobacillaceae</taxon>
        <taxon>Bombilactobacillus</taxon>
    </lineage>
</organism>
<dbReference type="STRING" id="1218492.JG30_16300"/>
<dbReference type="AlphaFoldDB" id="A0A0F4LNV2"/>
<proteinExistence type="predicted"/>
<dbReference type="SUPFAM" id="SSF55729">
    <property type="entry name" value="Acyl-CoA N-acyltransferases (Nat)"/>
    <property type="match status" value="1"/>
</dbReference>
<dbReference type="OrthoDB" id="9796381at2"/>
<evidence type="ECO:0000259" key="1">
    <source>
        <dbReference type="PROSITE" id="PS51186"/>
    </source>
</evidence>
<evidence type="ECO:0000313" key="2">
    <source>
        <dbReference type="EMBL" id="KJY60502.1"/>
    </source>
</evidence>
<dbReference type="GO" id="GO:0016747">
    <property type="term" value="F:acyltransferase activity, transferring groups other than amino-acyl groups"/>
    <property type="evidence" value="ECO:0007669"/>
    <property type="project" value="InterPro"/>
</dbReference>
<dbReference type="InterPro" id="IPR000182">
    <property type="entry name" value="GNAT_dom"/>
</dbReference>
<sequence length="174" mass="19941">MPLIYLRPSQKTDVPAIMAILTKAKKLLAADQIDQWQNGYPNVEQIQADIQQQISWVLMVNQTIAATAALMLTPEPTYRDIRQGHWHNSQPYATIHRIAVDPQLRGQRLSTILLSNLVTVGLQQQRFNFRVDTHPQNLRMQHVVQQAGFQKRGEIKVTDGLRWAYELNLPVIKA</sequence>
<dbReference type="EMBL" id="JXJQ01000011">
    <property type="protein sequence ID" value="KJY60502.1"/>
    <property type="molecule type" value="Genomic_DNA"/>
</dbReference>
<name>A0A0F4LNV2_9LACO</name>
<keyword evidence="3" id="KW-1185">Reference proteome</keyword>
<dbReference type="InterPro" id="IPR016181">
    <property type="entry name" value="Acyl_CoA_acyltransferase"/>
</dbReference>
<evidence type="ECO:0000313" key="3">
    <source>
        <dbReference type="Proteomes" id="UP000033558"/>
    </source>
</evidence>
<dbReference type="Gene3D" id="3.40.630.30">
    <property type="match status" value="1"/>
</dbReference>
<accession>A0A0F4LNV2</accession>
<comment type="caution">
    <text evidence="2">The sequence shown here is derived from an EMBL/GenBank/DDBJ whole genome shotgun (WGS) entry which is preliminary data.</text>
</comment>
<dbReference type="PATRIC" id="fig|1218492.5.peg.1688"/>
<keyword evidence="2" id="KW-0808">Transferase</keyword>
<dbReference type="HOGENOM" id="CLU_013985_13_0_9"/>
<dbReference type="Proteomes" id="UP000033558">
    <property type="component" value="Unassembled WGS sequence"/>
</dbReference>
<protein>
    <submittedName>
        <fullName evidence="2">GCN5-related N-acetyltransferase</fullName>
    </submittedName>
</protein>
<dbReference type="CDD" id="cd04301">
    <property type="entry name" value="NAT_SF"/>
    <property type="match status" value="1"/>
</dbReference>
<gene>
    <name evidence="2" type="ORF">JG30_16300</name>
</gene>